<keyword evidence="12" id="KW-1185">Reference proteome</keyword>
<proteinExistence type="predicted"/>
<evidence type="ECO:0000256" key="8">
    <source>
        <dbReference type="ARBA" id="ARBA00023136"/>
    </source>
</evidence>
<keyword evidence="6 10" id="KW-1133">Transmembrane helix</keyword>
<evidence type="ECO:0000256" key="5">
    <source>
        <dbReference type="ARBA" id="ARBA00022692"/>
    </source>
</evidence>
<protein>
    <recommendedName>
        <fullName evidence="9">Multidrug-efflux transporter</fullName>
    </recommendedName>
</protein>
<evidence type="ECO:0000256" key="4">
    <source>
        <dbReference type="ARBA" id="ARBA00022475"/>
    </source>
</evidence>
<dbReference type="PIRSF" id="PIRSF006603">
    <property type="entry name" value="DinF"/>
    <property type="match status" value="1"/>
</dbReference>
<feature type="transmembrane region" description="Helical" evidence="10">
    <location>
        <begin position="244"/>
        <end position="265"/>
    </location>
</feature>
<keyword evidence="4" id="KW-1003">Cell membrane</keyword>
<evidence type="ECO:0000256" key="1">
    <source>
        <dbReference type="ARBA" id="ARBA00004429"/>
    </source>
</evidence>
<dbReference type="InterPro" id="IPR048279">
    <property type="entry name" value="MdtK-like"/>
</dbReference>
<sequence>MSPFRTHMRATLTLGLPLIGGQLAQISIGLTDTIMVGWYGVPELAAVALGASYFHIVLVVGLGFALAVMPMVAAAVANDDKTQVRRVTRMGLWIAVLFSLATLPVFWFSGPLLLALGQEPQVAADTQSYLRIAGGAIGFAVMFLVLRSHLSALEHTKVVLWSTLAGVVMNVALNWVLIFGNLGAPELGLQGAAIASLGTNAVMMTIIAVYAARARGVAEYDLFARLWRPDWEAFGQVFRLGWPIALTLLSEGGLFIATMIMMGWIGTLELAAHGVALQIVSVTFMVHVGLSSAATVRAGHAWGRSDVSALRHVAIAALTLSAIMVALTIVLFLALPEPLMSVFVDPADPLRPQIIAIGSGLLAVATLFQLADAAQIMALGLLRGVQDTRLPMLYAVFSYWLIGIPCSYLFGFLLGMGAVGIWLGLVVGLAFAGALMMARFWRGPARLTNPA</sequence>
<organism evidence="11 12">
    <name type="scientific">Rhodophyticola porphyridii</name>
    <dbReference type="NCBI Taxonomy" id="1852017"/>
    <lineage>
        <taxon>Bacteria</taxon>
        <taxon>Pseudomonadati</taxon>
        <taxon>Pseudomonadota</taxon>
        <taxon>Alphaproteobacteria</taxon>
        <taxon>Rhodobacterales</taxon>
        <taxon>Roseobacteraceae</taxon>
        <taxon>Rhodophyticola</taxon>
    </lineage>
</organism>
<dbReference type="GO" id="GO:0042910">
    <property type="term" value="F:xenobiotic transmembrane transporter activity"/>
    <property type="evidence" value="ECO:0007669"/>
    <property type="project" value="InterPro"/>
</dbReference>
<comment type="caution">
    <text evidence="11">The sequence shown here is derived from an EMBL/GenBank/DDBJ whole genome shotgun (WGS) entry which is preliminary data.</text>
</comment>
<dbReference type="InterPro" id="IPR050222">
    <property type="entry name" value="MATE_MdtK"/>
</dbReference>
<evidence type="ECO:0000256" key="9">
    <source>
        <dbReference type="ARBA" id="ARBA00031636"/>
    </source>
</evidence>
<evidence type="ECO:0000313" key="12">
    <source>
        <dbReference type="Proteomes" id="UP000281343"/>
    </source>
</evidence>
<dbReference type="InterPro" id="IPR002528">
    <property type="entry name" value="MATE_fam"/>
</dbReference>
<feature type="transmembrane region" description="Helical" evidence="10">
    <location>
        <begin position="90"/>
        <end position="108"/>
    </location>
</feature>
<keyword evidence="3" id="KW-0050">Antiport</keyword>
<reference evidence="11 12" key="1">
    <citation type="submission" date="2018-10" db="EMBL/GenBank/DDBJ databases">
        <authorList>
            <person name="Jung H.S."/>
            <person name="Jeon C.O."/>
        </authorList>
    </citation>
    <scope>NUCLEOTIDE SEQUENCE [LARGE SCALE GENOMIC DNA]</scope>
    <source>
        <strain evidence="11 12">MA-7-27</strain>
    </source>
</reference>
<feature type="transmembrane region" description="Helical" evidence="10">
    <location>
        <begin position="271"/>
        <end position="293"/>
    </location>
</feature>
<dbReference type="EMBL" id="RCNT01000005">
    <property type="protein sequence ID" value="RMA41971.1"/>
    <property type="molecule type" value="Genomic_DNA"/>
</dbReference>
<dbReference type="Proteomes" id="UP000281343">
    <property type="component" value="Unassembled WGS sequence"/>
</dbReference>
<keyword evidence="7" id="KW-0406">Ion transport</keyword>
<gene>
    <name evidence="11" type="ORF">D9R08_10875</name>
</gene>
<feature type="transmembrane region" description="Helical" evidence="10">
    <location>
        <begin position="354"/>
        <end position="381"/>
    </location>
</feature>
<keyword evidence="2" id="KW-0813">Transport</keyword>
<dbReference type="GO" id="GO:0015297">
    <property type="term" value="F:antiporter activity"/>
    <property type="evidence" value="ECO:0007669"/>
    <property type="project" value="UniProtKB-KW"/>
</dbReference>
<feature type="transmembrane region" description="Helical" evidence="10">
    <location>
        <begin position="420"/>
        <end position="441"/>
    </location>
</feature>
<evidence type="ECO:0000256" key="7">
    <source>
        <dbReference type="ARBA" id="ARBA00023065"/>
    </source>
</evidence>
<feature type="transmembrane region" description="Helical" evidence="10">
    <location>
        <begin position="128"/>
        <end position="146"/>
    </location>
</feature>
<feature type="transmembrane region" description="Helical" evidence="10">
    <location>
        <begin position="192"/>
        <end position="212"/>
    </location>
</feature>
<evidence type="ECO:0000256" key="2">
    <source>
        <dbReference type="ARBA" id="ARBA00022448"/>
    </source>
</evidence>
<accession>A0A3L9XZC6</accession>
<name>A0A3L9XZC6_9RHOB</name>
<feature type="transmembrane region" description="Helical" evidence="10">
    <location>
        <begin position="53"/>
        <end position="78"/>
    </location>
</feature>
<dbReference type="CDD" id="cd13131">
    <property type="entry name" value="MATE_NorM_like"/>
    <property type="match status" value="1"/>
</dbReference>
<dbReference type="GO" id="GO:0005886">
    <property type="term" value="C:plasma membrane"/>
    <property type="evidence" value="ECO:0007669"/>
    <property type="project" value="UniProtKB-SubCell"/>
</dbReference>
<dbReference type="PANTHER" id="PTHR43298:SF2">
    <property type="entry name" value="FMN_FAD EXPORTER YEEO-RELATED"/>
    <property type="match status" value="1"/>
</dbReference>
<keyword evidence="8 10" id="KW-0472">Membrane</keyword>
<dbReference type="GO" id="GO:0006811">
    <property type="term" value="P:monoatomic ion transport"/>
    <property type="evidence" value="ECO:0007669"/>
    <property type="project" value="UniProtKB-KW"/>
</dbReference>
<dbReference type="AlphaFoldDB" id="A0A3L9XZC6"/>
<dbReference type="OrthoDB" id="9780160at2"/>
<evidence type="ECO:0000256" key="10">
    <source>
        <dbReference type="SAM" id="Phobius"/>
    </source>
</evidence>
<feature type="transmembrane region" description="Helical" evidence="10">
    <location>
        <begin position="158"/>
        <end position="180"/>
    </location>
</feature>
<comment type="subcellular location">
    <subcellularLocation>
        <location evidence="1">Cell inner membrane</location>
        <topology evidence="1">Multi-pass membrane protein</topology>
    </subcellularLocation>
</comment>
<evidence type="ECO:0000256" key="6">
    <source>
        <dbReference type="ARBA" id="ARBA00022989"/>
    </source>
</evidence>
<dbReference type="Pfam" id="PF01554">
    <property type="entry name" value="MatE"/>
    <property type="match status" value="2"/>
</dbReference>
<feature type="transmembrane region" description="Helical" evidence="10">
    <location>
        <begin position="313"/>
        <end position="334"/>
    </location>
</feature>
<evidence type="ECO:0000256" key="3">
    <source>
        <dbReference type="ARBA" id="ARBA00022449"/>
    </source>
</evidence>
<keyword evidence="5 10" id="KW-0812">Transmembrane</keyword>
<feature type="transmembrane region" description="Helical" evidence="10">
    <location>
        <begin position="393"/>
        <end position="414"/>
    </location>
</feature>
<evidence type="ECO:0000313" key="11">
    <source>
        <dbReference type="EMBL" id="RMA41971.1"/>
    </source>
</evidence>
<dbReference type="PANTHER" id="PTHR43298">
    <property type="entry name" value="MULTIDRUG RESISTANCE PROTEIN NORM-RELATED"/>
    <property type="match status" value="1"/>
</dbReference>
<dbReference type="NCBIfam" id="TIGR00797">
    <property type="entry name" value="matE"/>
    <property type="match status" value="1"/>
</dbReference>